<evidence type="ECO:0000313" key="6">
    <source>
        <dbReference type="Proteomes" id="UP000291000"/>
    </source>
</evidence>
<reference evidence="5" key="2">
    <citation type="submission" date="2025-08" db="UniProtKB">
        <authorList>
            <consortium name="Ensembl"/>
        </authorList>
    </citation>
    <scope>IDENTIFICATION</scope>
</reference>
<comment type="similarity">
    <text evidence="3">Belongs to the serpin family.</text>
</comment>
<protein>
    <recommendedName>
        <fullName evidence="4">Serpin domain-containing protein</fullName>
    </recommendedName>
</protein>
<dbReference type="GO" id="GO:0004867">
    <property type="term" value="F:serine-type endopeptidase inhibitor activity"/>
    <property type="evidence" value="ECO:0007669"/>
    <property type="project" value="UniProtKB-KW"/>
</dbReference>
<dbReference type="Pfam" id="PF00079">
    <property type="entry name" value="Serpin"/>
    <property type="match status" value="1"/>
</dbReference>
<organism evidence="5 6">
    <name type="scientific">Capra hircus</name>
    <name type="common">Goat</name>
    <dbReference type="NCBI Taxonomy" id="9925"/>
    <lineage>
        <taxon>Eukaryota</taxon>
        <taxon>Metazoa</taxon>
        <taxon>Chordata</taxon>
        <taxon>Craniata</taxon>
        <taxon>Vertebrata</taxon>
        <taxon>Euteleostomi</taxon>
        <taxon>Mammalia</taxon>
        <taxon>Eutheria</taxon>
        <taxon>Laurasiatheria</taxon>
        <taxon>Artiodactyla</taxon>
        <taxon>Ruminantia</taxon>
        <taxon>Pecora</taxon>
        <taxon>Bovidae</taxon>
        <taxon>Caprinae</taxon>
        <taxon>Capra</taxon>
    </lineage>
</organism>
<evidence type="ECO:0000256" key="1">
    <source>
        <dbReference type="ARBA" id="ARBA00022690"/>
    </source>
</evidence>
<keyword evidence="2" id="KW-0722">Serine protease inhibitor</keyword>
<dbReference type="GO" id="GO:0005737">
    <property type="term" value="C:cytoplasm"/>
    <property type="evidence" value="ECO:0007669"/>
    <property type="project" value="TreeGrafter"/>
</dbReference>
<dbReference type="Gene3D" id="3.30.497.10">
    <property type="entry name" value="Antithrombin, subunit I, domain 2"/>
    <property type="match status" value="1"/>
</dbReference>
<sequence length="170" mass="18919">MDALSEANGTFALTLLKKLGADNSKNVFISPLSISSALAMVLMGARGNTQPRCTLSLSKSSGGGEDVHPGFQKLLSEVNRTGTQYLLRTANRLFGQKPYDFLLPFKDACRVFYQAEMEELDFVSATEESRKHINTWVAEKTEGEDVSLLLFAQYLNRSYFPSVPSQNHRM</sequence>
<dbReference type="Ensembl" id="ENSCHIT00000013455.1">
    <property type="protein sequence ID" value="ENSCHIP00000005759.1"/>
    <property type="gene ID" value="ENSCHIG00000009779.1"/>
</dbReference>
<evidence type="ECO:0000259" key="4">
    <source>
        <dbReference type="SMART" id="SM00093"/>
    </source>
</evidence>
<dbReference type="Bgee" id="ENSCHIG00000009779">
    <property type="expression patterns" value="Expressed in adrenal gland and 17 other cell types or tissues"/>
</dbReference>
<dbReference type="PANTHER" id="PTHR11461">
    <property type="entry name" value="SERINE PROTEASE INHIBITOR, SERPIN"/>
    <property type="match status" value="1"/>
</dbReference>
<dbReference type="OMA" id="TTRVNSW"/>
<dbReference type="InterPro" id="IPR042178">
    <property type="entry name" value="Serpin_sf_1"/>
</dbReference>
<name>A0A452E180_CAPHI</name>
<dbReference type="GeneTree" id="ENSGT00940000154519"/>
<accession>A0A452E180</accession>
<dbReference type="Proteomes" id="UP000291000">
    <property type="component" value="Unassembled WGS sequence"/>
</dbReference>
<dbReference type="SMART" id="SM00093">
    <property type="entry name" value="SERPIN"/>
    <property type="match status" value="1"/>
</dbReference>
<dbReference type="InterPro" id="IPR023796">
    <property type="entry name" value="Serpin_dom"/>
</dbReference>
<keyword evidence="1" id="KW-0646">Protease inhibitor</keyword>
<feature type="domain" description="Serpin" evidence="4">
    <location>
        <begin position="13"/>
        <end position="169"/>
    </location>
</feature>
<evidence type="ECO:0000256" key="3">
    <source>
        <dbReference type="RuleBase" id="RU000411"/>
    </source>
</evidence>
<reference evidence="5" key="3">
    <citation type="submission" date="2025-09" db="UniProtKB">
        <authorList>
            <consortium name="Ensembl"/>
        </authorList>
    </citation>
    <scope>IDENTIFICATION</scope>
</reference>
<evidence type="ECO:0000256" key="2">
    <source>
        <dbReference type="ARBA" id="ARBA00022900"/>
    </source>
</evidence>
<dbReference type="InterPro" id="IPR000215">
    <property type="entry name" value="Serpin_fam"/>
</dbReference>
<dbReference type="SUPFAM" id="SSF56574">
    <property type="entry name" value="Serpins"/>
    <property type="match status" value="1"/>
</dbReference>
<dbReference type="GO" id="GO:0005615">
    <property type="term" value="C:extracellular space"/>
    <property type="evidence" value="ECO:0007669"/>
    <property type="project" value="InterPro"/>
</dbReference>
<reference evidence="6" key="1">
    <citation type="submission" date="2016-04" db="EMBL/GenBank/DDBJ databases">
        <title>Polished mammalian reference genomes with single-molecule sequencing and chromosome conformation capture applied to the Capra hircus genome.</title>
        <authorList>
            <person name="Bickhart D.M."/>
            <person name="Koren S."/>
            <person name="Rosen B."/>
            <person name="Hastie A."/>
            <person name="Liachko I."/>
            <person name="Sullivan S.T."/>
            <person name="Burton J."/>
            <person name="Sayre B.L."/>
            <person name="Huson H.J."/>
            <person name="Lee J."/>
            <person name="Lam E."/>
            <person name="Kelley C.M."/>
            <person name="Hutchison J.L."/>
            <person name="Zhou Y."/>
            <person name="Sun J."/>
            <person name="Crisa A."/>
            <person name="Schwartz J.C."/>
            <person name="Hammond J.A."/>
            <person name="Schroeder S.G."/>
            <person name="Liu G.E."/>
            <person name="Dunham M."/>
            <person name="Shendure J."/>
            <person name="Sonstegard T.S."/>
            <person name="Phillippy A.M."/>
            <person name="Van Tassell C.P."/>
            <person name="Smith T.P."/>
        </authorList>
    </citation>
    <scope>NUCLEOTIDE SEQUENCE [LARGE SCALE GENOMIC DNA]</scope>
</reference>
<proteinExistence type="inferred from homology"/>
<dbReference type="PANTHER" id="PTHR11461:SF204">
    <property type="entry name" value="SERPIN B6"/>
    <property type="match status" value="1"/>
</dbReference>
<keyword evidence="6" id="KW-1185">Reference proteome</keyword>
<dbReference type="InterPro" id="IPR036186">
    <property type="entry name" value="Serpin_sf"/>
</dbReference>
<evidence type="ECO:0000313" key="5">
    <source>
        <dbReference type="Ensembl" id="ENSCHIP00000005759.1"/>
    </source>
</evidence>
<dbReference type="AlphaFoldDB" id="A0A452E180"/>
<dbReference type="STRING" id="9925.ENSCHIP00000005759"/>